<dbReference type="Proteomes" id="UP001189429">
    <property type="component" value="Unassembled WGS sequence"/>
</dbReference>
<evidence type="ECO:0008006" key="3">
    <source>
        <dbReference type="Google" id="ProtNLM"/>
    </source>
</evidence>
<dbReference type="EMBL" id="CAUYUJ010021104">
    <property type="protein sequence ID" value="CAK0902723.1"/>
    <property type="molecule type" value="Genomic_DNA"/>
</dbReference>
<reference evidence="1" key="1">
    <citation type="submission" date="2023-10" db="EMBL/GenBank/DDBJ databases">
        <authorList>
            <person name="Chen Y."/>
            <person name="Shah S."/>
            <person name="Dougan E. K."/>
            <person name="Thang M."/>
            <person name="Chan C."/>
        </authorList>
    </citation>
    <scope>NUCLEOTIDE SEQUENCE [LARGE SCALE GENOMIC DNA]</scope>
</reference>
<keyword evidence="2" id="KW-1185">Reference proteome</keyword>
<sequence>MAPVVGAGERLAAMHGWTQLEELVRAEAVAARPLADLKAGDTVDGTVIVRRKKGGVFVDIGSEVNALLDGAHPSLFARLDLQERLEGLTVERVEVDQRRIDVSFAGLADFVADRPPRGFKEVARIERNAGEKLRSMRLDGSDLQRHESKGVMLKLVGGFVLDCVDEDGTLTLLLEEEGNKSSGSIEDPFQGLVVKQNLLGTVRSRVANGETWAEIGAKKLARIMGPEDLVKLLRVGEKIDMVIKTIKRKQGLADVIVPGLKDRVAGRAAKQTQLKDVEVGSLVTGVVEGRFTRFKDGFRGGTLWVNFGATVAARVQCPGRRDWQKAELGTKLKFKIEKVDLDKSRVDGFLKY</sequence>
<organism evidence="1 2">
    <name type="scientific">Prorocentrum cordatum</name>
    <dbReference type="NCBI Taxonomy" id="2364126"/>
    <lineage>
        <taxon>Eukaryota</taxon>
        <taxon>Sar</taxon>
        <taxon>Alveolata</taxon>
        <taxon>Dinophyceae</taxon>
        <taxon>Prorocentrales</taxon>
        <taxon>Prorocentraceae</taxon>
        <taxon>Prorocentrum</taxon>
    </lineage>
</organism>
<evidence type="ECO:0000313" key="2">
    <source>
        <dbReference type="Proteomes" id="UP001189429"/>
    </source>
</evidence>
<accession>A0ABN9XVA8</accession>
<comment type="caution">
    <text evidence="1">The sequence shown here is derived from an EMBL/GenBank/DDBJ whole genome shotgun (WGS) entry which is preliminary data.</text>
</comment>
<evidence type="ECO:0000313" key="1">
    <source>
        <dbReference type="EMBL" id="CAK0902723.1"/>
    </source>
</evidence>
<gene>
    <name evidence="1" type="ORF">PCOR1329_LOCUS79231</name>
</gene>
<dbReference type="InterPro" id="IPR012340">
    <property type="entry name" value="NA-bd_OB-fold"/>
</dbReference>
<proteinExistence type="predicted"/>
<name>A0ABN9XVA8_9DINO</name>
<dbReference type="SUPFAM" id="SSF50249">
    <property type="entry name" value="Nucleic acid-binding proteins"/>
    <property type="match status" value="1"/>
</dbReference>
<protein>
    <recommendedName>
        <fullName evidence="3">30S ribosomal protein S1</fullName>
    </recommendedName>
</protein>